<reference evidence="8" key="1">
    <citation type="journal article" date="2019" name="Int. J. Syst. Evol. Microbiol.">
        <title>The Global Catalogue of Microorganisms (GCM) 10K type strain sequencing project: providing services to taxonomists for standard genome sequencing and annotation.</title>
        <authorList>
            <consortium name="The Broad Institute Genomics Platform"/>
            <consortium name="The Broad Institute Genome Sequencing Center for Infectious Disease"/>
            <person name="Wu L."/>
            <person name="Ma J."/>
        </authorList>
    </citation>
    <scope>NUCLEOTIDE SEQUENCE [LARGE SCALE GENOMIC DNA]</scope>
    <source>
        <strain evidence="8">CGMCC 4.7330</strain>
    </source>
</reference>
<accession>A0ABV8DRR6</accession>
<evidence type="ECO:0000256" key="2">
    <source>
        <dbReference type="ARBA" id="ARBA00011322"/>
    </source>
</evidence>
<comment type="similarity">
    <text evidence="1">Belongs to the SMC family. SbcC subfamily.</text>
</comment>
<comment type="caution">
    <text evidence="7">The sequence shown here is derived from an EMBL/GenBank/DDBJ whole genome shotgun (WGS) entry which is preliminary data.</text>
</comment>
<feature type="coiled-coil region" evidence="4">
    <location>
        <begin position="214"/>
        <end position="251"/>
    </location>
</feature>
<dbReference type="Proteomes" id="UP001595696">
    <property type="component" value="Unassembled WGS sequence"/>
</dbReference>
<sequence>MRTETDDATGSLARLLEDGPAADPEVVAVVRAALDDIEQPAPAAGAPRHDGIYLRGIAVRGFRGIGRESVLRLSPGPGLTLVVGRNGSGKSSFAEAAELALTGANRRWEGRSAAWREGWRNLHAPGETRIALDLLTAGSPAEILVRAAWPAEAELTAPEWTEQRGAADPAPFDVEAWSALLALHRPFLSYSELGSLIDGRPSDLFDALHRLLGLDELTAAQERIRARRLTLERAARASRALRTELAGALERTADTRAVELAALLRTPDPEIAAVEAALTGADDTADVAGLRGLVRLAVPAPVVVRAAVQRLERAGAEVARYATGNAEADLRTLELLRRARSHAGDADCVCPLCGAGQLDAAWRAATDIAIGELAARVAGLAEARAELRRAAAALRSLPQPVPDELVAPGRRPVDTAAVARAWTRWAALRFDDGADDDPALPERVRTAYTRLVDELEHVRRGTRTELERLDEVWAPLVPRLTAWITGARLVEADSAELRTVKRAEEWLKAAAGILRDERMAPLQETARWVWQTLRQQSNVELGAVRLQGSAGTARRVLLDVTVDEVDGAALGVMSQGELHALGLSLFLPRATAERSPFRFVLIDDPVQAMDPAKVDGLATVLAEVARSRQVVVFTHDERLAEAVRRMQLDARVLEVQRRERSVVEVRTVSDPVRRYLADARSLMHTRQLPPAIATELVATCCRSALEAAGLARARRSLLAGGMGHAEVERRVSAAQTTRAMVALAVMGVDGKVDDLNAHLAATEGGWAVDVLRDATAGAHVPIDRGMRALIADTERLVARLAADLDGSADRPPGRRAAANGGAARDRGGRAGGQQGRADAGERGANGAPRRRPSPPRAR</sequence>
<evidence type="ECO:0000256" key="5">
    <source>
        <dbReference type="SAM" id="MobiDB-lite"/>
    </source>
</evidence>
<dbReference type="EMBL" id="JBHSAX010000010">
    <property type="protein sequence ID" value="MFC3962534.1"/>
    <property type="molecule type" value="Genomic_DNA"/>
</dbReference>
<feature type="region of interest" description="Disordered" evidence="5">
    <location>
        <begin position="803"/>
        <end position="858"/>
    </location>
</feature>
<evidence type="ECO:0000256" key="1">
    <source>
        <dbReference type="ARBA" id="ARBA00006930"/>
    </source>
</evidence>
<organism evidence="7 8">
    <name type="scientific">Nocardia jiangsuensis</name>
    <dbReference type="NCBI Taxonomy" id="1691563"/>
    <lineage>
        <taxon>Bacteria</taxon>
        <taxon>Bacillati</taxon>
        <taxon>Actinomycetota</taxon>
        <taxon>Actinomycetes</taxon>
        <taxon>Mycobacteriales</taxon>
        <taxon>Nocardiaceae</taxon>
        <taxon>Nocardia</taxon>
    </lineage>
</organism>
<comment type="subunit">
    <text evidence="2">Heterodimer of SbcC and SbcD.</text>
</comment>
<dbReference type="Gene3D" id="3.40.50.300">
    <property type="entry name" value="P-loop containing nucleotide triphosphate hydrolases"/>
    <property type="match status" value="2"/>
</dbReference>
<evidence type="ECO:0000256" key="4">
    <source>
        <dbReference type="SAM" id="Coils"/>
    </source>
</evidence>
<evidence type="ECO:0000313" key="7">
    <source>
        <dbReference type="EMBL" id="MFC3962534.1"/>
    </source>
</evidence>
<gene>
    <name evidence="7" type="ORF">ACFO0B_11105</name>
</gene>
<keyword evidence="8" id="KW-1185">Reference proteome</keyword>
<dbReference type="PANTHER" id="PTHR32114:SF2">
    <property type="entry name" value="ABC TRANSPORTER ABCH.3"/>
    <property type="match status" value="1"/>
</dbReference>
<dbReference type="PANTHER" id="PTHR32114">
    <property type="entry name" value="ABC TRANSPORTER ABCH.3"/>
    <property type="match status" value="1"/>
</dbReference>
<feature type="compositionally biased region" description="Basic residues" evidence="5">
    <location>
        <begin position="848"/>
        <end position="858"/>
    </location>
</feature>
<dbReference type="Pfam" id="PF13476">
    <property type="entry name" value="AAA_23"/>
    <property type="match status" value="1"/>
</dbReference>
<proteinExistence type="inferred from homology"/>
<evidence type="ECO:0000256" key="3">
    <source>
        <dbReference type="ARBA" id="ARBA00013368"/>
    </source>
</evidence>
<dbReference type="InterPro" id="IPR027417">
    <property type="entry name" value="P-loop_NTPase"/>
</dbReference>
<feature type="domain" description="Rad50/SbcC-type AAA" evidence="6">
    <location>
        <begin position="59"/>
        <end position="111"/>
    </location>
</feature>
<name>A0ABV8DRR6_9NOCA</name>
<protein>
    <recommendedName>
        <fullName evidence="3">Nuclease SbcCD subunit C</fullName>
    </recommendedName>
</protein>
<dbReference type="SUPFAM" id="SSF52540">
    <property type="entry name" value="P-loop containing nucleoside triphosphate hydrolases"/>
    <property type="match status" value="1"/>
</dbReference>
<keyword evidence="4" id="KW-0175">Coiled coil</keyword>
<evidence type="ECO:0000259" key="6">
    <source>
        <dbReference type="Pfam" id="PF13476"/>
    </source>
</evidence>
<evidence type="ECO:0000313" key="8">
    <source>
        <dbReference type="Proteomes" id="UP001595696"/>
    </source>
</evidence>
<dbReference type="InterPro" id="IPR038729">
    <property type="entry name" value="Rad50/SbcC_AAA"/>
</dbReference>
<dbReference type="RefSeq" id="WP_378612308.1">
    <property type="nucleotide sequence ID" value="NZ_JBHSAX010000010.1"/>
</dbReference>